<dbReference type="PANTHER" id="PTHR43179:SF12">
    <property type="entry name" value="GALACTOFURANOSYLTRANSFERASE GLFT2"/>
    <property type="match status" value="1"/>
</dbReference>
<dbReference type="InterPro" id="IPR001296">
    <property type="entry name" value="Glyco_trans_1"/>
</dbReference>
<feature type="domain" description="Glycosyl transferase family 1" evidence="4">
    <location>
        <begin position="740"/>
        <end position="893"/>
    </location>
</feature>
<dbReference type="STRING" id="582667.SAMN05192568_103646"/>
<accession>A0A1I4RLK1</accession>
<dbReference type="OrthoDB" id="9783791at2"/>
<evidence type="ECO:0000259" key="5">
    <source>
        <dbReference type="Pfam" id="PF00535"/>
    </source>
</evidence>
<keyword evidence="7" id="KW-1185">Reference proteome</keyword>
<evidence type="ECO:0000313" key="6">
    <source>
        <dbReference type="EMBL" id="SFM53117.1"/>
    </source>
</evidence>
<dbReference type="SUPFAM" id="SSF53756">
    <property type="entry name" value="UDP-Glycosyltransferase/glycogen phosphorylase"/>
    <property type="match status" value="1"/>
</dbReference>
<keyword evidence="3 6" id="KW-0808">Transferase</keyword>
<dbReference type="RefSeq" id="WP_139234204.1">
    <property type="nucleotide sequence ID" value="NZ_FOTK01000036.1"/>
</dbReference>
<proteinExistence type="inferred from homology"/>
<reference evidence="7" key="1">
    <citation type="submission" date="2016-10" db="EMBL/GenBank/DDBJ databases">
        <authorList>
            <person name="Varghese N."/>
            <person name="Submissions S."/>
        </authorList>
    </citation>
    <scope>NUCLEOTIDE SEQUENCE [LARGE SCALE GENOMIC DNA]</scope>
    <source>
        <strain evidence="7">BL36</strain>
    </source>
</reference>
<dbReference type="InterPro" id="IPR029044">
    <property type="entry name" value="Nucleotide-diphossugar_trans"/>
</dbReference>
<dbReference type="EMBL" id="FOTK01000036">
    <property type="protein sequence ID" value="SFM53117.1"/>
    <property type="molecule type" value="Genomic_DNA"/>
</dbReference>
<evidence type="ECO:0000313" key="7">
    <source>
        <dbReference type="Proteomes" id="UP000199048"/>
    </source>
</evidence>
<evidence type="ECO:0000256" key="3">
    <source>
        <dbReference type="ARBA" id="ARBA00022679"/>
    </source>
</evidence>
<dbReference type="GO" id="GO:0016757">
    <property type="term" value="F:glycosyltransferase activity"/>
    <property type="evidence" value="ECO:0007669"/>
    <property type="project" value="UniProtKB-KW"/>
</dbReference>
<dbReference type="SUPFAM" id="SSF53448">
    <property type="entry name" value="Nucleotide-diphospho-sugar transferases"/>
    <property type="match status" value="1"/>
</dbReference>
<dbReference type="AlphaFoldDB" id="A0A1I4RLK1"/>
<dbReference type="PANTHER" id="PTHR43179">
    <property type="entry name" value="RHAMNOSYLTRANSFERASE WBBL"/>
    <property type="match status" value="1"/>
</dbReference>
<protein>
    <submittedName>
        <fullName evidence="6">Glycosyltransferase, GT2 family</fullName>
    </submittedName>
</protein>
<evidence type="ECO:0000256" key="1">
    <source>
        <dbReference type="ARBA" id="ARBA00006739"/>
    </source>
</evidence>
<dbReference type="Proteomes" id="UP000199048">
    <property type="component" value="Unassembled WGS sequence"/>
</dbReference>
<dbReference type="Gene3D" id="3.90.550.10">
    <property type="entry name" value="Spore Coat Polysaccharide Biosynthesis Protein SpsA, Chain A"/>
    <property type="match status" value="1"/>
</dbReference>
<name>A0A1I4RLK1_9HYPH</name>
<feature type="domain" description="Glycosyltransferase 2-like" evidence="5">
    <location>
        <begin position="317"/>
        <end position="435"/>
    </location>
</feature>
<sequence length="941" mass="106737">MLRGRLEFIDQHRVVGWAYDDNNSDAVQKVELFVDGKKVATEIAYLYRADLKEAKVGDGYHGFAIQIPSYLRDGETHEVEVRCTEVNDQSLENSIFRTIIPFENSQVPQAEAEDIELKIFDIDYYTIQAGPTDNPLQHYKRIGWKLGYDPNVLFSTNYYIKNVGRPIATDPLTDFCLNGSKFWSEVHPLFDVKEYLRIRSDIIQYNLHPLVHYLKYGWNEDVQAFRIFDANYYKSQFPELEKINQIDLEPGGAIAHYLKFGWNKGKKPHLLFDPLFFAKLAKLPKNTEPLSFLMAACLENREFQPTCDDELHDCDTSIIVLNLNKSVITLQCLYFLHLHTDKKAVEVIVFDNGSSGHQFKLLSEFGINFRLIRSDRNLGFGEGNNIAAESAIGKNLVFINNDVFVTQGWFEPLILSLEDPSIGGVGPTFFYPNGVLQEAGGFVFDDGTVHQRGKGLPASSTFYCQPEYVTYISAATFAVRKQVFLDVLGFDLMWDPAYYEDVDLCLKIQALGLHIKHEPKSKVFHLEGATSTDSDLRLDNVVAANRLKFVQRWQKSLIEGLAKSNLNFGMPKYSHHGARGLPLLALFTPYPLALGGGERYILSIAHALKDEYDCVLFAPRSTSRIRLLTMGREFNLDLEHVECANWDDRGLYDQPALFFSMGNEVVPFAEAIGKKNFFICQFPFPISSFELARSWGKIDSYDAIILYSDFAKISYESVAASLKLDSKQLYIINPAVELIQRNFSRSEVAKIVNVGRFTPNGHCKRQDVMIEVFKDIAEIVDRPLELHLAGSLGGDNDAREYFSQLRAMSEGLNVHFHVNVSAKELENLYLRSDIYWHITGINDSFLLNPEKYEHFGITVVEAMSAGCIPIVLGRGGPAEIVKDGVSGLHVYDRRGLLSSTVALLEQVPEKIAAYRTAAVKRSKDFSYGKFYEVLRRLTEQQ</sequence>
<dbReference type="Pfam" id="PF00535">
    <property type="entry name" value="Glycos_transf_2"/>
    <property type="match status" value="1"/>
</dbReference>
<dbReference type="Pfam" id="PF00534">
    <property type="entry name" value="Glycos_transf_1"/>
    <property type="match status" value="1"/>
</dbReference>
<keyword evidence="2" id="KW-0328">Glycosyltransferase</keyword>
<dbReference type="InterPro" id="IPR001173">
    <property type="entry name" value="Glyco_trans_2-like"/>
</dbReference>
<evidence type="ECO:0000259" key="4">
    <source>
        <dbReference type="Pfam" id="PF00534"/>
    </source>
</evidence>
<dbReference type="CDD" id="cd03801">
    <property type="entry name" value="GT4_PimA-like"/>
    <property type="match status" value="1"/>
</dbReference>
<comment type="similarity">
    <text evidence="1">Belongs to the glycosyltransferase 2 family.</text>
</comment>
<organism evidence="6 7">
    <name type="scientific">Methylobacterium pseudosasicola</name>
    <dbReference type="NCBI Taxonomy" id="582667"/>
    <lineage>
        <taxon>Bacteria</taxon>
        <taxon>Pseudomonadati</taxon>
        <taxon>Pseudomonadota</taxon>
        <taxon>Alphaproteobacteria</taxon>
        <taxon>Hyphomicrobiales</taxon>
        <taxon>Methylobacteriaceae</taxon>
        <taxon>Methylobacterium</taxon>
    </lineage>
</organism>
<gene>
    <name evidence="6" type="ORF">SAMN05192568_103646</name>
</gene>
<evidence type="ECO:0000256" key="2">
    <source>
        <dbReference type="ARBA" id="ARBA00022676"/>
    </source>
</evidence>
<dbReference type="Gene3D" id="3.40.50.2000">
    <property type="entry name" value="Glycogen Phosphorylase B"/>
    <property type="match status" value="1"/>
</dbReference>